<gene>
    <name evidence="2" type="ORF">GWI33_016540</name>
</gene>
<dbReference type="EMBL" id="JAACXV010014088">
    <property type="protein sequence ID" value="KAF7270502.1"/>
    <property type="molecule type" value="Genomic_DNA"/>
</dbReference>
<dbReference type="AlphaFoldDB" id="A0A834I0Z6"/>
<evidence type="ECO:0000256" key="1">
    <source>
        <dbReference type="SAM" id="MobiDB-lite"/>
    </source>
</evidence>
<evidence type="ECO:0000313" key="2">
    <source>
        <dbReference type="EMBL" id="KAF7270502.1"/>
    </source>
</evidence>
<organism evidence="2 3">
    <name type="scientific">Rhynchophorus ferrugineus</name>
    <name type="common">Red palm weevil</name>
    <name type="synonym">Curculio ferrugineus</name>
    <dbReference type="NCBI Taxonomy" id="354439"/>
    <lineage>
        <taxon>Eukaryota</taxon>
        <taxon>Metazoa</taxon>
        <taxon>Ecdysozoa</taxon>
        <taxon>Arthropoda</taxon>
        <taxon>Hexapoda</taxon>
        <taxon>Insecta</taxon>
        <taxon>Pterygota</taxon>
        <taxon>Neoptera</taxon>
        <taxon>Endopterygota</taxon>
        <taxon>Coleoptera</taxon>
        <taxon>Polyphaga</taxon>
        <taxon>Cucujiformia</taxon>
        <taxon>Curculionidae</taxon>
        <taxon>Dryophthorinae</taxon>
        <taxon>Rhynchophorus</taxon>
    </lineage>
</organism>
<comment type="caution">
    <text evidence="2">The sequence shown here is derived from an EMBL/GenBank/DDBJ whole genome shotgun (WGS) entry which is preliminary data.</text>
</comment>
<protein>
    <submittedName>
        <fullName evidence="2">Uncharacterized protein</fullName>
    </submittedName>
</protein>
<accession>A0A834I0Z6</accession>
<evidence type="ECO:0000313" key="3">
    <source>
        <dbReference type="Proteomes" id="UP000625711"/>
    </source>
</evidence>
<dbReference type="Proteomes" id="UP000625711">
    <property type="component" value="Unassembled WGS sequence"/>
</dbReference>
<reference evidence="2" key="1">
    <citation type="submission" date="2020-08" db="EMBL/GenBank/DDBJ databases">
        <title>Genome sequencing and assembly of the red palm weevil Rhynchophorus ferrugineus.</title>
        <authorList>
            <person name="Dias G.B."/>
            <person name="Bergman C.M."/>
            <person name="Manee M."/>
        </authorList>
    </citation>
    <scope>NUCLEOTIDE SEQUENCE</scope>
    <source>
        <strain evidence="2">AA-2017</strain>
        <tissue evidence="2">Whole larva</tissue>
    </source>
</reference>
<name>A0A834I0Z6_RHYFE</name>
<feature type="region of interest" description="Disordered" evidence="1">
    <location>
        <begin position="40"/>
        <end position="70"/>
    </location>
</feature>
<sequence length="102" mass="11319">MGTEDECLAIVDVILKLNGAKASRMCFVLHRRWKENEKSQTTGCFSLDRKGPAEAGQGGRKRGRQERSGMRWENLMPKWDSAGISRETGAARGAGVVIVLIW</sequence>
<keyword evidence="3" id="KW-1185">Reference proteome</keyword>
<proteinExistence type="predicted"/>